<organism evidence="2 3">
    <name type="scientific">Neiella holothuriorum</name>
    <dbReference type="NCBI Taxonomy" id="2870530"/>
    <lineage>
        <taxon>Bacteria</taxon>
        <taxon>Pseudomonadati</taxon>
        <taxon>Pseudomonadota</taxon>
        <taxon>Gammaproteobacteria</taxon>
        <taxon>Alteromonadales</taxon>
        <taxon>Echinimonadaceae</taxon>
        <taxon>Neiella</taxon>
    </lineage>
</organism>
<protein>
    <submittedName>
        <fullName evidence="2">LicD family protein</fullName>
    </submittedName>
</protein>
<dbReference type="EMBL" id="JAHZSS010000006">
    <property type="protein sequence ID" value="MBW8190743.1"/>
    <property type="molecule type" value="Genomic_DNA"/>
</dbReference>
<dbReference type="Proteomes" id="UP001166251">
    <property type="component" value="Unassembled WGS sequence"/>
</dbReference>
<reference evidence="2" key="1">
    <citation type="submission" date="2021-07" db="EMBL/GenBank/DDBJ databases">
        <title>Neiella marina sp. nov., isolated from the intestinal content of sea cucumber Apostichopus japonicus.</title>
        <authorList>
            <person name="Bai X."/>
        </authorList>
    </citation>
    <scope>NUCLEOTIDE SEQUENCE</scope>
    <source>
        <strain evidence="2">126</strain>
    </source>
</reference>
<accession>A0ABS7EEH7</accession>
<dbReference type="InterPro" id="IPR052613">
    <property type="entry name" value="LicD_transferase"/>
</dbReference>
<proteinExistence type="predicted"/>
<dbReference type="InterPro" id="IPR008979">
    <property type="entry name" value="Galactose-bd-like_sf"/>
</dbReference>
<evidence type="ECO:0000313" key="3">
    <source>
        <dbReference type="Proteomes" id="UP001166251"/>
    </source>
</evidence>
<sequence length="564" mass="64332">MNFNFIRVWCRDAQGQVYALNEGYQCSMSSLADARPDPSAVMRGDSNNSVAIHSKREECPWWQLELDRPTDVVSLEFHNRKDQHGVRAKAIAFEFISESGKVIARYARCTKATQTQILQQEYQAWHDNVVDALKQAEKYGLAQRFVAEWEAYSQVAEVTQESKTQLIDCLEQCLDVLAIAPRDLGTSASESLDIHIGNPNARFLRVCCFKRRMMRPLELSVDVGGKQPISLSESSVSAHDGQVLAAKQTYWCAQAAHLFELDITELKQHNIKLWAADDYSQEALVQRLVQISEDGKNWHTIETTLDNMLLHHQLMAMYEWVLGPGLSERFAYRVGEIVALYRMAPGRGAKRLLRPNNLPLQPFLDGVCAGGSRSSHLPNVIYTRHGIAVPFSEQDSDFLARRMFEFAEFLKGEFGLKAFPCYGTLLGIHRDGDFLPHDDDIDLAAIVDLPQGMTYLEATEYWAERLRKAGVECRPPTPESLNLHCYFADCDMDLFLVYRHPSKMNKVWTHMQGYKTREVRKDLLEPLGTREFKGHTFYVPAKVEGFLEDRYGEGWVTPDPTYEM</sequence>
<dbReference type="RefSeq" id="WP_220103429.1">
    <property type="nucleotide sequence ID" value="NZ_JAHZSS010000006.1"/>
</dbReference>
<dbReference type="Pfam" id="PF04991">
    <property type="entry name" value="LicD"/>
    <property type="match status" value="1"/>
</dbReference>
<dbReference type="Gene3D" id="2.60.120.260">
    <property type="entry name" value="Galactose-binding domain-like"/>
    <property type="match status" value="1"/>
</dbReference>
<dbReference type="InterPro" id="IPR007074">
    <property type="entry name" value="LicD/FKTN/FKRP_NTP_transf"/>
</dbReference>
<evidence type="ECO:0000259" key="1">
    <source>
        <dbReference type="Pfam" id="PF04991"/>
    </source>
</evidence>
<keyword evidence="3" id="KW-1185">Reference proteome</keyword>
<dbReference type="PANTHER" id="PTHR13627">
    <property type="entry name" value="FUKUTIN RELATED PROTEIN"/>
    <property type="match status" value="1"/>
</dbReference>
<evidence type="ECO:0000313" key="2">
    <source>
        <dbReference type="EMBL" id="MBW8190743.1"/>
    </source>
</evidence>
<dbReference type="PANTHER" id="PTHR13627:SF31">
    <property type="entry name" value="RIBITOL 5-PHOSPHATE TRANSFERASE FKRP"/>
    <property type="match status" value="1"/>
</dbReference>
<dbReference type="SUPFAM" id="SSF49785">
    <property type="entry name" value="Galactose-binding domain-like"/>
    <property type="match status" value="1"/>
</dbReference>
<comment type="caution">
    <text evidence="2">The sequence shown here is derived from an EMBL/GenBank/DDBJ whole genome shotgun (WGS) entry which is preliminary data.</text>
</comment>
<feature type="domain" description="LicD/FKTN/FKRP nucleotidyltransferase" evidence="1">
    <location>
        <begin position="415"/>
        <end position="443"/>
    </location>
</feature>
<name>A0ABS7EEH7_9GAMM</name>
<gene>
    <name evidence="2" type="ORF">K0504_06830</name>
</gene>